<keyword evidence="2" id="KW-1185">Reference proteome</keyword>
<gene>
    <name evidence="3" type="primary">LOC106815669</name>
</gene>
<dbReference type="RefSeq" id="XP_014675652.1">
    <property type="nucleotide sequence ID" value="XM_014820166.1"/>
</dbReference>
<protein>
    <submittedName>
        <fullName evidence="3">Uncharacterized protein LOC106815669</fullName>
    </submittedName>
</protein>
<accession>A0ABM1ETY1</accession>
<feature type="signal peptide" evidence="1">
    <location>
        <begin position="1"/>
        <end position="17"/>
    </location>
</feature>
<feature type="chain" id="PRO_5046019695" evidence="1">
    <location>
        <begin position="18"/>
        <end position="130"/>
    </location>
</feature>
<organism evidence="2 3">
    <name type="scientific">Priapulus caudatus</name>
    <name type="common">Priapulid worm</name>
    <dbReference type="NCBI Taxonomy" id="37621"/>
    <lineage>
        <taxon>Eukaryota</taxon>
        <taxon>Metazoa</taxon>
        <taxon>Ecdysozoa</taxon>
        <taxon>Scalidophora</taxon>
        <taxon>Priapulida</taxon>
        <taxon>Priapulimorpha</taxon>
        <taxon>Priapulimorphida</taxon>
        <taxon>Priapulidae</taxon>
        <taxon>Priapulus</taxon>
    </lineage>
</organism>
<name>A0ABM1ETY1_PRICU</name>
<dbReference type="GeneID" id="106815669"/>
<evidence type="ECO:0000256" key="1">
    <source>
        <dbReference type="SAM" id="SignalP"/>
    </source>
</evidence>
<evidence type="ECO:0000313" key="3">
    <source>
        <dbReference type="RefSeq" id="XP_014675652.1"/>
    </source>
</evidence>
<reference evidence="3" key="1">
    <citation type="submission" date="2025-08" db="UniProtKB">
        <authorList>
            <consortium name="RefSeq"/>
        </authorList>
    </citation>
    <scope>IDENTIFICATION</scope>
</reference>
<proteinExistence type="predicted"/>
<evidence type="ECO:0000313" key="2">
    <source>
        <dbReference type="Proteomes" id="UP000695022"/>
    </source>
</evidence>
<keyword evidence="1" id="KW-0732">Signal</keyword>
<sequence length="130" mass="13754">MRLAIVCLLSVVACVSCQEICPVYSCGDIASALVDDCCPSSSRMLSCLSMGGSLECPPAFTYTACPDELGNNIYNISLVLDRNECSCVRDDGSQIFVDAPGASPPRLRLCSPLNCMCPPDAPMVNSIMCS</sequence>
<dbReference type="Proteomes" id="UP000695022">
    <property type="component" value="Unplaced"/>
</dbReference>